<reference evidence="2" key="1">
    <citation type="submission" date="2023-04" db="EMBL/GenBank/DDBJ databases">
        <authorList>
            <consortium name="ELIXIR-Norway"/>
        </authorList>
    </citation>
    <scope>NUCLEOTIDE SEQUENCE [LARGE SCALE GENOMIC DNA]</scope>
</reference>
<protein>
    <submittedName>
        <fullName evidence="2">Uncharacterized protein</fullName>
    </submittedName>
</protein>
<accession>A0ABN8ZDZ7</accession>
<keyword evidence="3" id="KW-1185">Reference proteome</keyword>
<gene>
    <name evidence="2" type="ORF">MRATA1EN1_LOCUS19989</name>
</gene>
<feature type="region of interest" description="Disordered" evidence="1">
    <location>
        <begin position="101"/>
        <end position="120"/>
    </location>
</feature>
<evidence type="ECO:0000256" key="1">
    <source>
        <dbReference type="SAM" id="MobiDB-lite"/>
    </source>
</evidence>
<organism evidence="2 3">
    <name type="scientific">Rangifer tarandus platyrhynchus</name>
    <name type="common">Svalbard reindeer</name>
    <dbReference type="NCBI Taxonomy" id="3082113"/>
    <lineage>
        <taxon>Eukaryota</taxon>
        <taxon>Metazoa</taxon>
        <taxon>Chordata</taxon>
        <taxon>Craniata</taxon>
        <taxon>Vertebrata</taxon>
        <taxon>Euteleostomi</taxon>
        <taxon>Mammalia</taxon>
        <taxon>Eutheria</taxon>
        <taxon>Laurasiatheria</taxon>
        <taxon>Artiodactyla</taxon>
        <taxon>Ruminantia</taxon>
        <taxon>Pecora</taxon>
        <taxon>Cervidae</taxon>
        <taxon>Odocoileinae</taxon>
        <taxon>Rangifer</taxon>
    </lineage>
</organism>
<feature type="compositionally biased region" description="Low complexity" evidence="1">
    <location>
        <begin position="50"/>
        <end position="65"/>
    </location>
</feature>
<feature type="compositionally biased region" description="Low complexity" evidence="1">
    <location>
        <begin position="104"/>
        <end position="116"/>
    </location>
</feature>
<proteinExistence type="predicted"/>
<sequence length="151" mass="15671">MVSPYPSPTALPPHEGFEQRGGHPCAGLLAQPGQPHNDRSWFAGGGRGAPGTAAAGPEAKATESACGPRSGPWSPKTPPWAHVCWSPWTTCCHLLDLRTPRPQGPQALGEEGAQGAERGGWRTKGYQAGPLVCSEAPVPVPHLGTPGGTRF</sequence>
<name>A0ABN8ZDZ7_RANTA</name>
<dbReference type="Proteomes" id="UP001176941">
    <property type="component" value="Chromosome 30"/>
</dbReference>
<evidence type="ECO:0000313" key="2">
    <source>
        <dbReference type="EMBL" id="CAI9171027.1"/>
    </source>
</evidence>
<feature type="region of interest" description="Disordered" evidence="1">
    <location>
        <begin position="1"/>
        <end position="77"/>
    </location>
</feature>
<feature type="compositionally biased region" description="Pro residues" evidence="1">
    <location>
        <begin position="1"/>
        <end position="11"/>
    </location>
</feature>
<dbReference type="EMBL" id="OX459966">
    <property type="protein sequence ID" value="CAI9171027.1"/>
    <property type="molecule type" value="Genomic_DNA"/>
</dbReference>
<evidence type="ECO:0000313" key="3">
    <source>
        <dbReference type="Proteomes" id="UP001176941"/>
    </source>
</evidence>